<comment type="caution">
    <text evidence="9">The sequence shown here is derived from an EMBL/GenBank/DDBJ whole genome shotgun (WGS) entry which is preliminary data.</text>
</comment>
<dbReference type="PRINTS" id="PR00738">
    <property type="entry name" value="GLHYDRLASE20"/>
</dbReference>
<dbReference type="PANTHER" id="PTHR22600:SF57">
    <property type="entry name" value="BETA-N-ACETYLHEXOSAMINIDASE"/>
    <property type="match status" value="1"/>
</dbReference>
<dbReference type="InterPro" id="IPR029018">
    <property type="entry name" value="Hex-like_dom2"/>
</dbReference>
<dbReference type="SMART" id="SM01081">
    <property type="entry name" value="CHB_HEX"/>
    <property type="match status" value="1"/>
</dbReference>
<dbReference type="InterPro" id="IPR025705">
    <property type="entry name" value="Beta_hexosaminidase_sua/sub"/>
</dbReference>
<dbReference type="InterPro" id="IPR015883">
    <property type="entry name" value="Glyco_hydro_20_cat"/>
</dbReference>
<dbReference type="InterPro" id="IPR012291">
    <property type="entry name" value="CBM2_carb-bd_dom_sf"/>
</dbReference>
<evidence type="ECO:0000256" key="7">
    <source>
        <dbReference type="ARBA" id="ARBA00033000"/>
    </source>
</evidence>
<organism evidence="9 10">
    <name type="scientific">Massilia norwichensis</name>
    <dbReference type="NCBI Taxonomy" id="1442366"/>
    <lineage>
        <taxon>Bacteria</taxon>
        <taxon>Pseudomonadati</taxon>
        <taxon>Pseudomonadota</taxon>
        <taxon>Betaproteobacteria</taxon>
        <taxon>Burkholderiales</taxon>
        <taxon>Oxalobacteraceae</taxon>
        <taxon>Telluria group</taxon>
        <taxon>Massilia</taxon>
    </lineage>
</organism>
<dbReference type="Gene3D" id="2.60.40.290">
    <property type="match status" value="1"/>
</dbReference>
<dbReference type="PANTHER" id="PTHR22600">
    <property type="entry name" value="BETA-HEXOSAMINIDASE"/>
    <property type="match status" value="1"/>
</dbReference>
<evidence type="ECO:0000256" key="2">
    <source>
        <dbReference type="ARBA" id="ARBA00006285"/>
    </source>
</evidence>
<evidence type="ECO:0000259" key="8">
    <source>
        <dbReference type="SMART" id="SM01081"/>
    </source>
</evidence>
<dbReference type="InterPro" id="IPR059177">
    <property type="entry name" value="GH29D-like_dom"/>
</dbReference>
<dbReference type="InterPro" id="IPR008965">
    <property type="entry name" value="CBM2/CBM3_carb-bd_dom_sf"/>
</dbReference>
<dbReference type="InterPro" id="IPR014756">
    <property type="entry name" value="Ig_E-set"/>
</dbReference>
<evidence type="ECO:0000256" key="5">
    <source>
        <dbReference type="ARBA" id="ARBA00023295"/>
    </source>
</evidence>
<name>A0ABT2A1D9_9BURK</name>
<dbReference type="InterPro" id="IPR004866">
    <property type="entry name" value="CHB/HEX_N_dom"/>
</dbReference>
<evidence type="ECO:0000256" key="1">
    <source>
        <dbReference type="ARBA" id="ARBA00001231"/>
    </source>
</evidence>
<evidence type="ECO:0000256" key="6">
    <source>
        <dbReference type="ARBA" id="ARBA00030512"/>
    </source>
</evidence>
<dbReference type="SUPFAM" id="SSF81296">
    <property type="entry name" value="E set domains"/>
    <property type="match status" value="1"/>
</dbReference>
<dbReference type="Gene3D" id="3.30.379.10">
    <property type="entry name" value="Chitobiase/beta-hexosaminidase domain 2-like"/>
    <property type="match status" value="1"/>
</dbReference>
<dbReference type="CDD" id="cd02847">
    <property type="entry name" value="E_set_Chitobiase_C"/>
    <property type="match status" value="1"/>
</dbReference>
<evidence type="ECO:0000256" key="4">
    <source>
        <dbReference type="ARBA" id="ARBA00022801"/>
    </source>
</evidence>
<keyword evidence="4" id="KW-0378">Hydrolase</keyword>
<dbReference type="SUPFAM" id="SSF55545">
    <property type="entry name" value="beta-N-acetylhexosaminidase-like domain"/>
    <property type="match status" value="1"/>
</dbReference>
<dbReference type="Gene3D" id="3.20.20.80">
    <property type="entry name" value="Glycosidases"/>
    <property type="match status" value="1"/>
</dbReference>
<dbReference type="EMBL" id="JANUGX010000002">
    <property type="protein sequence ID" value="MCS0587989.1"/>
    <property type="molecule type" value="Genomic_DNA"/>
</dbReference>
<dbReference type="InterPro" id="IPR017853">
    <property type="entry name" value="GH"/>
</dbReference>
<evidence type="ECO:0000256" key="3">
    <source>
        <dbReference type="ARBA" id="ARBA00012663"/>
    </source>
</evidence>
<proteinExistence type="inferred from homology"/>
<feature type="domain" description="Chitobiase/beta-hexosaminidases N-terminal" evidence="8">
    <location>
        <begin position="3"/>
        <end position="145"/>
    </location>
</feature>
<evidence type="ECO:0000313" key="10">
    <source>
        <dbReference type="Proteomes" id="UP001205560"/>
    </source>
</evidence>
<evidence type="ECO:0000313" key="9">
    <source>
        <dbReference type="EMBL" id="MCS0587989.1"/>
    </source>
</evidence>
<dbReference type="InterPro" id="IPR004867">
    <property type="entry name" value="CHB_C_dom"/>
</dbReference>
<dbReference type="SUPFAM" id="SSF49384">
    <property type="entry name" value="Carbohydrate-binding domain"/>
    <property type="match status" value="1"/>
</dbReference>
<dbReference type="Pfam" id="PF03173">
    <property type="entry name" value="CHB_HEX"/>
    <property type="match status" value="1"/>
</dbReference>
<accession>A0ABT2A1D9</accession>
<dbReference type="SUPFAM" id="SSF51445">
    <property type="entry name" value="(Trans)glycosidases"/>
    <property type="match status" value="1"/>
</dbReference>
<dbReference type="InterPro" id="IPR015882">
    <property type="entry name" value="HEX_bac_N"/>
</dbReference>
<keyword evidence="10" id="KW-1185">Reference proteome</keyword>
<dbReference type="Proteomes" id="UP001205560">
    <property type="component" value="Unassembled WGS sequence"/>
</dbReference>
<dbReference type="Pfam" id="PF13290">
    <property type="entry name" value="CHB_HEX_C_1"/>
    <property type="match status" value="1"/>
</dbReference>
<dbReference type="EC" id="3.2.1.52" evidence="3"/>
<dbReference type="Pfam" id="PF02838">
    <property type="entry name" value="Glyco_hydro_20b"/>
    <property type="match status" value="1"/>
</dbReference>
<comment type="similarity">
    <text evidence="2">Belongs to the glycosyl hydrolase 20 family.</text>
</comment>
<dbReference type="Pfam" id="PF00728">
    <property type="entry name" value="Glyco_hydro_20"/>
    <property type="match status" value="1"/>
</dbReference>
<dbReference type="InterPro" id="IPR013783">
    <property type="entry name" value="Ig-like_fold"/>
</dbReference>
<protein>
    <recommendedName>
        <fullName evidence="3">beta-N-acetylhexosaminidase</fullName>
        <ecNumber evidence="3">3.2.1.52</ecNumber>
    </recommendedName>
    <alternativeName>
        <fullName evidence="6">Beta-N-acetylhexosaminidase</fullName>
    </alternativeName>
    <alternativeName>
        <fullName evidence="7">N-acetyl-beta-glucosaminidase</fullName>
    </alternativeName>
</protein>
<keyword evidence="5" id="KW-0326">Glycosidase</keyword>
<dbReference type="RefSeq" id="WP_258843837.1">
    <property type="nucleotide sequence ID" value="NZ_JANUGX010000002.1"/>
</dbReference>
<gene>
    <name evidence="9" type="ORF">NX782_02085</name>
</gene>
<dbReference type="Gene3D" id="2.60.40.10">
    <property type="entry name" value="Immunoglobulins"/>
    <property type="match status" value="1"/>
</dbReference>
<sequence length="835" mass="90568">MPHRVEIAWACLSNLVGEEAFSARLLLRNASDAPIAAGWQLYFNTCRRVLADSVDAGWRIDHLNGDLFRLRSTSGADWQPGEAFEIGYVAQFWAISVTDAPLGFYLIEADGKVTDLGDPEIQPFTRPEQLHRHARDLLPSLDAARRYRENAALRLLPIEEVGRITPRPLHAVFGDGRCVLSGTADIVAGPALAGEAAFLRALLAELPDAAGAVEAARIVLEIGAVDAEGPEAYALEIGPAALRLRGASAHGVFNGIQTLAQLLAPDGTLPCGQVLDAPRFGYRGMMLDVARHFSSTATVLRLLDCMAVYKLNKLHLHLTDDEGWRLQIDALPELTAIGSKRGVAGQGAALPASFGSGADVERSAGTGYYDAADFIAILRYAHARHIEVVPEFNMPGHARAAVLAMRARHERLRAQGDIEGAERYLLSDPDDASSYESVQMWRDNVMCIALPSVDRFFDTVVAHVAALYREAGVPLRAVHTGGDEVPLGAWLGSPVCRALMRERGWLDVGQLHADFVERCRAILARHGLAFAGWEETALKHGAATAEGCAPAQHENTRKVEGAPLPLPRPAFDGPGFQVYAWNNAWGSGKEDVAYRLANGGYDVVLANAANLYFDLAYAKDPQEPGYYWAGFVETRHAFVFCPLDMIASAASDPMGHAIAPERLAAMTRLSAEGRTRILGLQGQLWGENARTRERVEYLAAPRMLALAERAWAPDPGWCRIDDPAARAQAIEADWNEFANRLGQRELPRLDRAPLAYGYRLPPPGVLCEGRTIHANVALPGLALHYTLDGSVPTPASPRYTQPVAVPPGTALCKVATFDTRGRSSRIVTIALEPHA</sequence>
<comment type="catalytic activity">
    <reaction evidence="1">
        <text>Hydrolysis of terminal non-reducing N-acetyl-D-hexosamine residues in N-acetyl-beta-D-hexosaminides.</text>
        <dbReference type="EC" id="3.2.1.52"/>
    </reaction>
</comment>
<reference evidence="9 10" key="1">
    <citation type="submission" date="2022-08" db="EMBL/GenBank/DDBJ databases">
        <title>Reclassification of Massilia species as members of the genera Telluria, Duganella, Pseudoduganella, Mokoshia gen. nov. and Zemynaea gen. nov. using orthogonal and non-orthogonal genome-based approaches.</title>
        <authorList>
            <person name="Bowman J.P."/>
        </authorList>
    </citation>
    <scope>NUCLEOTIDE SEQUENCE [LARGE SCALE GENOMIC DNA]</scope>
    <source>
        <strain evidence="9 10">LMG 28164</strain>
    </source>
</reference>